<comment type="function">
    <text evidence="9 10">Fluoride-specific ion channel. Important for reducing fluoride concentration in the cell, thus reducing its toxicity.</text>
</comment>
<dbReference type="PANTHER" id="PTHR28259:SF1">
    <property type="entry name" value="FLUORIDE EXPORT PROTEIN 1-RELATED"/>
    <property type="match status" value="1"/>
</dbReference>
<dbReference type="AlphaFoldDB" id="A0A516KI08"/>
<dbReference type="OrthoDB" id="9815830at2"/>
<keyword evidence="3 10" id="KW-0812">Transmembrane</keyword>
<reference evidence="11 12" key="1">
    <citation type="submission" date="2019-07" db="EMBL/GenBank/DDBJ databases">
        <authorList>
            <person name="Li J."/>
        </authorList>
    </citation>
    <scope>NUCLEOTIDE SEQUENCE [LARGE SCALE GENOMIC DNA]</scope>
    <source>
        <strain evidence="11 12">TKL69</strain>
    </source>
</reference>
<dbReference type="KEGG" id="aqt:FN924_12965"/>
<dbReference type="InterPro" id="IPR003691">
    <property type="entry name" value="FluC"/>
</dbReference>
<keyword evidence="10" id="KW-0813">Transport</keyword>
<comment type="catalytic activity">
    <reaction evidence="8">
        <text>fluoride(in) = fluoride(out)</text>
        <dbReference type="Rhea" id="RHEA:76159"/>
        <dbReference type="ChEBI" id="CHEBI:17051"/>
    </reaction>
    <physiologicalReaction direction="left-to-right" evidence="8">
        <dbReference type="Rhea" id="RHEA:76160"/>
    </physiologicalReaction>
</comment>
<dbReference type="GO" id="GO:0062054">
    <property type="term" value="F:fluoride channel activity"/>
    <property type="evidence" value="ECO:0007669"/>
    <property type="project" value="UniProtKB-UniRule"/>
</dbReference>
<proteinExistence type="inferred from homology"/>
<comment type="subcellular location">
    <subcellularLocation>
        <location evidence="1 10">Cell membrane</location>
        <topology evidence="1 10">Multi-pass membrane protein</topology>
    </subcellularLocation>
</comment>
<dbReference type="RefSeq" id="WP_143895148.1">
    <property type="nucleotide sequence ID" value="NZ_CP041666.1"/>
</dbReference>
<evidence type="ECO:0000313" key="11">
    <source>
        <dbReference type="EMBL" id="QDP41022.1"/>
    </source>
</evidence>
<dbReference type="Proteomes" id="UP000315215">
    <property type="component" value="Chromosome"/>
</dbReference>
<keyword evidence="12" id="KW-1185">Reference proteome</keyword>
<evidence type="ECO:0000256" key="8">
    <source>
        <dbReference type="ARBA" id="ARBA00035585"/>
    </source>
</evidence>
<name>A0A516KI08_9BACI</name>
<keyword evidence="6 10" id="KW-0407">Ion channel</keyword>
<evidence type="ECO:0000256" key="5">
    <source>
        <dbReference type="ARBA" id="ARBA00023136"/>
    </source>
</evidence>
<dbReference type="HAMAP" id="MF_00454">
    <property type="entry name" value="FluC"/>
    <property type="match status" value="1"/>
</dbReference>
<evidence type="ECO:0000313" key="12">
    <source>
        <dbReference type="Proteomes" id="UP000315215"/>
    </source>
</evidence>
<sequence length="119" mass="13072">MTIFLVALGGFLGAIARFSISQVWNKPDFHQFHGTILVNILGSAILAAFFLLLEHGIISFQIWALGGIGFCGAFTTFSTFGMEAVSMIQNQQYRSAFQYVSVSFLASILIISLILWIGM</sequence>
<accession>A0A516KI08</accession>
<keyword evidence="10" id="KW-0915">Sodium</keyword>
<keyword evidence="10" id="KW-0479">Metal-binding</keyword>
<evidence type="ECO:0000256" key="6">
    <source>
        <dbReference type="ARBA" id="ARBA00023303"/>
    </source>
</evidence>
<dbReference type="GO" id="GO:0005886">
    <property type="term" value="C:plasma membrane"/>
    <property type="evidence" value="ECO:0007669"/>
    <property type="project" value="UniProtKB-SubCell"/>
</dbReference>
<evidence type="ECO:0000256" key="2">
    <source>
        <dbReference type="ARBA" id="ARBA00022475"/>
    </source>
</evidence>
<dbReference type="GO" id="GO:0046872">
    <property type="term" value="F:metal ion binding"/>
    <property type="evidence" value="ECO:0007669"/>
    <property type="project" value="UniProtKB-KW"/>
</dbReference>
<feature type="binding site" evidence="10">
    <location>
        <position position="72"/>
    </location>
    <ligand>
        <name>Na(+)</name>
        <dbReference type="ChEBI" id="CHEBI:29101"/>
        <note>structural</note>
    </ligand>
</feature>
<feature type="transmembrane region" description="Helical" evidence="10">
    <location>
        <begin position="97"/>
        <end position="117"/>
    </location>
</feature>
<evidence type="ECO:0000256" key="7">
    <source>
        <dbReference type="ARBA" id="ARBA00035120"/>
    </source>
</evidence>
<keyword evidence="5 10" id="KW-0472">Membrane</keyword>
<feature type="transmembrane region" description="Helical" evidence="10">
    <location>
        <begin position="32"/>
        <end position="53"/>
    </location>
</feature>
<comment type="similarity">
    <text evidence="7 10">Belongs to the fluoride channel Fluc/FEX (TC 1.A.43) family.</text>
</comment>
<evidence type="ECO:0000256" key="1">
    <source>
        <dbReference type="ARBA" id="ARBA00004651"/>
    </source>
</evidence>
<dbReference type="EMBL" id="CP041666">
    <property type="protein sequence ID" value="QDP41022.1"/>
    <property type="molecule type" value="Genomic_DNA"/>
</dbReference>
<keyword evidence="10" id="KW-0406">Ion transport</keyword>
<keyword evidence="4 10" id="KW-1133">Transmembrane helix</keyword>
<dbReference type="PANTHER" id="PTHR28259">
    <property type="entry name" value="FLUORIDE EXPORT PROTEIN 1-RELATED"/>
    <property type="match status" value="1"/>
</dbReference>
<evidence type="ECO:0000256" key="10">
    <source>
        <dbReference type="HAMAP-Rule" id="MF_00454"/>
    </source>
</evidence>
<evidence type="ECO:0000256" key="9">
    <source>
        <dbReference type="ARBA" id="ARBA00049940"/>
    </source>
</evidence>
<gene>
    <name evidence="10" type="primary">fluC</name>
    <name evidence="10" type="synonym">crcB</name>
    <name evidence="11" type="ORF">FN924_12965</name>
</gene>
<keyword evidence="2 10" id="KW-1003">Cell membrane</keyword>
<evidence type="ECO:0000256" key="3">
    <source>
        <dbReference type="ARBA" id="ARBA00022692"/>
    </source>
</evidence>
<organism evidence="11 12">
    <name type="scientific">Radiobacillus deserti</name>
    <dbReference type="NCBI Taxonomy" id="2594883"/>
    <lineage>
        <taxon>Bacteria</taxon>
        <taxon>Bacillati</taxon>
        <taxon>Bacillota</taxon>
        <taxon>Bacilli</taxon>
        <taxon>Bacillales</taxon>
        <taxon>Bacillaceae</taxon>
        <taxon>Radiobacillus</taxon>
    </lineage>
</organism>
<dbReference type="Pfam" id="PF02537">
    <property type="entry name" value="CRCB"/>
    <property type="match status" value="1"/>
</dbReference>
<feature type="transmembrane region" description="Helical" evidence="10">
    <location>
        <begin position="60"/>
        <end position="77"/>
    </location>
</feature>
<dbReference type="GO" id="GO:0140114">
    <property type="term" value="P:cellular detoxification of fluoride"/>
    <property type="evidence" value="ECO:0007669"/>
    <property type="project" value="UniProtKB-UniRule"/>
</dbReference>
<feature type="binding site" evidence="10">
    <location>
        <position position="75"/>
    </location>
    <ligand>
        <name>Na(+)</name>
        <dbReference type="ChEBI" id="CHEBI:29101"/>
        <note>structural</note>
    </ligand>
</feature>
<comment type="activity regulation">
    <text evidence="10">Na(+) is not transported, but it plays an essential structural role and its presence is essential for fluoride channel function.</text>
</comment>
<evidence type="ECO:0000256" key="4">
    <source>
        <dbReference type="ARBA" id="ARBA00022989"/>
    </source>
</evidence>
<protein>
    <recommendedName>
        <fullName evidence="10">Fluoride-specific ion channel FluC</fullName>
    </recommendedName>
</protein>